<keyword evidence="2" id="KW-1185">Reference proteome</keyword>
<evidence type="ECO:0000313" key="1">
    <source>
        <dbReference type="EMBL" id="KAI4369860.1"/>
    </source>
</evidence>
<gene>
    <name evidence="1" type="ORF">MLD38_018260</name>
</gene>
<organism evidence="1 2">
    <name type="scientific">Melastoma candidum</name>
    <dbReference type="NCBI Taxonomy" id="119954"/>
    <lineage>
        <taxon>Eukaryota</taxon>
        <taxon>Viridiplantae</taxon>
        <taxon>Streptophyta</taxon>
        <taxon>Embryophyta</taxon>
        <taxon>Tracheophyta</taxon>
        <taxon>Spermatophyta</taxon>
        <taxon>Magnoliopsida</taxon>
        <taxon>eudicotyledons</taxon>
        <taxon>Gunneridae</taxon>
        <taxon>Pentapetalae</taxon>
        <taxon>rosids</taxon>
        <taxon>malvids</taxon>
        <taxon>Myrtales</taxon>
        <taxon>Melastomataceae</taxon>
        <taxon>Melastomatoideae</taxon>
        <taxon>Melastomateae</taxon>
        <taxon>Melastoma</taxon>
    </lineage>
</organism>
<proteinExistence type="predicted"/>
<evidence type="ECO:0000313" key="2">
    <source>
        <dbReference type="Proteomes" id="UP001057402"/>
    </source>
</evidence>
<protein>
    <submittedName>
        <fullName evidence="1">Uncharacterized protein</fullName>
    </submittedName>
</protein>
<sequence length="172" mass="19054">MANPSVSSLLVPSSSSQRPLGDFNGLARQLLFGGRVQNGEPAAVADGSSSAHERSVGDGSVEDVGENKESVGKTRKTTRPKIAFQTRSADDVLDDGYRWRKYGQKAVKNSAYPRSYYRCTHHTCNVKKQVQRLSKDTSIVMTTYEGIHNHPCEKLMETLTPLLKQMQFLSSF</sequence>
<dbReference type="EMBL" id="CM042884">
    <property type="protein sequence ID" value="KAI4369860.1"/>
    <property type="molecule type" value="Genomic_DNA"/>
</dbReference>
<reference evidence="2" key="1">
    <citation type="journal article" date="2023" name="Front. Plant Sci.">
        <title>Chromosomal-level genome assembly of Melastoma candidum provides insights into trichome evolution.</title>
        <authorList>
            <person name="Zhong Y."/>
            <person name="Wu W."/>
            <person name="Sun C."/>
            <person name="Zou P."/>
            <person name="Liu Y."/>
            <person name="Dai S."/>
            <person name="Zhou R."/>
        </authorList>
    </citation>
    <scope>NUCLEOTIDE SEQUENCE [LARGE SCALE GENOMIC DNA]</scope>
</reference>
<dbReference type="Proteomes" id="UP001057402">
    <property type="component" value="Chromosome 5"/>
</dbReference>
<accession>A0ACB9QTS4</accession>
<comment type="caution">
    <text evidence="1">The sequence shown here is derived from an EMBL/GenBank/DDBJ whole genome shotgun (WGS) entry which is preliminary data.</text>
</comment>
<name>A0ACB9QTS4_9MYRT</name>